<evidence type="ECO:0000313" key="4">
    <source>
        <dbReference type="EMBL" id="EQD58751.1"/>
    </source>
</evidence>
<dbReference type="InterPro" id="IPR050278">
    <property type="entry name" value="Serine_Prot_S9B/DPPIV"/>
</dbReference>
<keyword evidence="4" id="KW-0031">Aminopeptidase</keyword>
<reference evidence="4" key="2">
    <citation type="journal article" date="2014" name="ISME J.">
        <title>Microbial stratification in low pH oxic and suboxic macroscopic growths along an acid mine drainage.</title>
        <authorList>
            <person name="Mendez-Garcia C."/>
            <person name="Mesa V."/>
            <person name="Sprenger R.R."/>
            <person name="Richter M."/>
            <person name="Diez M.S."/>
            <person name="Solano J."/>
            <person name="Bargiela R."/>
            <person name="Golyshina O.V."/>
            <person name="Manteca A."/>
            <person name="Ramos J.L."/>
            <person name="Gallego J.R."/>
            <person name="Llorente I."/>
            <person name="Martins Dos Santos V.A."/>
            <person name="Jensen O.N."/>
            <person name="Pelaez A.I."/>
            <person name="Sanchez J."/>
            <person name="Ferrer M."/>
        </authorList>
    </citation>
    <scope>NUCLEOTIDE SEQUENCE</scope>
</reference>
<dbReference type="PROSITE" id="PS00708">
    <property type="entry name" value="PRO_ENDOPEP_SER"/>
    <property type="match status" value="1"/>
</dbReference>
<dbReference type="GO" id="GO:0004177">
    <property type="term" value="F:aminopeptidase activity"/>
    <property type="evidence" value="ECO:0007669"/>
    <property type="project" value="UniProtKB-KW"/>
</dbReference>
<protein>
    <submittedName>
        <fullName evidence="4">Dipeptidyl aminopeptidase IV</fullName>
    </submittedName>
</protein>
<feature type="domain" description="Peptidase S9 prolyl oligopeptidase catalytic" evidence="3">
    <location>
        <begin position="168"/>
        <end position="359"/>
    </location>
</feature>
<gene>
    <name evidence="4" type="ORF">B1B_08452</name>
</gene>
<reference evidence="4" key="1">
    <citation type="submission" date="2013-08" db="EMBL/GenBank/DDBJ databases">
        <authorList>
            <person name="Mendez C."/>
            <person name="Richter M."/>
            <person name="Ferrer M."/>
            <person name="Sanchez J."/>
        </authorList>
    </citation>
    <scope>NUCLEOTIDE SEQUENCE</scope>
</reference>
<dbReference type="EMBL" id="AUZY01005511">
    <property type="protein sequence ID" value="EQD58751.1"/>
    <property type="molecule type" value="Genomic_DNA"/>
</dbReference>
<feature type="non-terminal residue" evidence="4">
    <location>
        <position position="1"/>
    </location>
</feature>
<keyword evidence="1" id="KW-0645">Protease</keyword>
<dbReference type="Gene3D" id="2.140.10.30">
    <property type="entry name" value="Dipeptidylpeptidase IV, N-terminal domain"/>
    <property type="match status" value="1"/>
</dbReference>
<dbReference type="GO" id="GO:0004252">
    <property type="term" value="F:serine-type endopeptidase activity"/>
    <property type="evidence" value="ECO:0007669"/>
    <property type="project" value="InterPro"/>
</dbReference>
<sequence length="365" mass="41941">LTPGPGNIAHLLAVSVRTKRVYYLISPGSGPRINRIESVSFDGRNRHRMFPARDSENAVFSPHARYLLLTQSGPTHPPVLTIHALKGRTDWVLARGRLPAGLNLAPPHFLRIPSADPQIRINAEMFYPEHFNPHRRYPVVMYQYGGPDVPALISRTWNPWIVYDERLTCEGFIVFEADNRVASTYSHTQQALVKYHLGRIELADQRAAVTWLRKRPYVDGRRIGIWGWSYGGYMTLYELTHDPAVWHAGIAVAPVTRWQDYDSIYTERYMGTPETNPHGYQASSDVRSAARLRAHLLLVAGTGDDNVHWQNTLQFIQALIRADRPYRLLIFPNNTHVLSGHRTRLELFRTMNRFWEETLLPHPRS</sequence>
<evidence type="ECO:0000256" key="2">
    <source>
        <dbReference type="ARBA" id="ARBA00022801"/>
    </source>
</evidence>
<dbReference type="InterPro" id="IPR029058">
    <property type="entry name" value="AB_hydrolase_fold"/>
</dbReference>
<proteinExistence type="predicted"/>
<keyword evidence="2" id="KW-0378">Hydrolase</keyword>
<dbReference type="PANTHER" id="PTHR11731:SF193">
    <property type="entry name" value="DIPEPTIDYL PEPTIDASE 9"/>
    <property type="match status" value="1"/>
</dbReference>
<dbReference type="InterPro" id="IPR001375">
    <property type="entry name" value="Peptidase_S9_cat"/>
</dbReference>
<organism evidence="4">
    <name type="scientific">mine drainage metagenome</name>
    <dbReference type="NCBI Taxonomy" id="410659"/>
    <lineage>
        <taxon>unclassified sequences</taxon>
        <taxon>metagenomes</taxon>
        <taxon>ecological metagenomes</taxon>
    </lineage>
</organism>
<dbReference type="InterPro" id="IPR002471">
    <property type="entry name" value="Pept_S9_AS"/>
</dbReference>
<evidence type="ECO:0000259" key="3">
    <source>
        <dbReference type="Pfam" id="PF00326"/>
    </source>
</evidence>
<accession>T1ADP6</accession>
<dbReference type="Gene3D" id="3.40.50.1820">
    <property type="entry name" value="alpha/beta hydrolase"/>
    <property type="match status" value="1"/>
</dbReference>
<dbReference type="Pfam" id="PF00326">
    <property type="entry name" value="Peptidase_S9"/>
    <property type="match status" value="1"/>
</dbReference>
<dbReference type="AlphaFoldDB" id="T1ADP6"/>
<dbReference type="GO" id="GO:0008239">
    <property type="term" value="F:dipeptidyl-peptidase activity"/>
    <property type="evidence" value="ECO:0007669"/>
    <property type="project" value="TreeGrafter"/>
</dbReference>
<name>T1ADP6_9ZZZZ</name>
<dbReference type="SUPFAM" id="SSF53474">
    <property type="entry name" value="alpha/beta-Hydrolases"/>
    <property type="match status" value="1"/>
</dbReference>
<comment type="caution">
    <text evidence="4">The sequence shown here is derived from an EMBL/GenBank/DDBJ whole genome shotgun (WGS) entry which is preliminary data.</text>
</comment>
<evidence type="ECO:0000256" key="1">
    <source>
        <dbReference type="ARBA" id="ARBA00022670"/>
    </source>
</evidence>
<dbReference type="PANTHER" id="PTHR11731">
    <property type="entry name" value="PROTEASE FAMILY S9B,C DIPEPTIDYL-PEPTIDASE IV-RELATED"/>
    <property type="match status" value="1"/>
</dbReference>
<dbReference type="GO" id="GO:0006508">
    <property type="term" value="P:proteolysis"/>
    <property type="evidence" value="ECO:0007669"/>
    <property type="project" value="UniProtKB-KW"/>
</dbReference>
<dbReference type="SUPFAM" id="SSF82171">
    <property type="entry name" value="DPP6 N-terminal domain-like"/>
    <property type="match status" value="1"/>
</dbReference>